<feature type="chain" id="PRO_5016995815" description="DUF4932 domain-containing protein" evidence="1">
    <location>
        <begin position="21"/>
        <end position="470"/>
    </location>
</feature>
<feature type="signal peptide" evidence="1">
    <location>
        <begin position="1"/>
        <end position="20"/>
    </location>
</feature>
<dbReference type="EMBL" id="UFVS01000001">
    <property type="protein sequence ID" value="SUX41482.1"/>
    <property type="molecule type" value="Genomic_DNA"/>
</dbReference>
<sequence>MMIKKFLVLTILFVSILNFSQEKLEPKVDERIEIVSVVFRLAGAEEYSQNDNKKYVADINTYFDAYKNSEIIEFIKENRNKNGLGYDAVMSMALHLSFKNGKFSLIKEKENSLDKRWEKVDTKRFVSLLNQFYEKTDFQKFFDNHAGEYKKAEIEYQTSVLSDFNQDWYSKFYGKKANEDYKIILGYGNGGGNYGIKIHPEKSKTIVNAVVGVWSFDKDGNAKFDKNEFQPLLIHEFNHSFVNYILDMNGNTLKLENSGKIIYELVKKDMESQAYGNWETMINESLVRAAVVRYMIDNKYSQKDIGEEIFIQEKRKFLWMKELVDLLGMYQNNRKKYPSFESFYPEIISFYNKLAPRMKTIIADYEQKQPKVQSIFPDVRNKNDVDPAIQEITIHFDREMAEGVSISIGSTGKEHFPLKKLVGFVNDHKGIKLVTKMKPNTEYEFVLTGNKFKSKEGYPLKETVIKFKTK</sequence>
<evidence type="ECO:0000313" key="5">
    <source>
        <dbReference type="Proteomes" id="UP000255231"/>
    </source>
</evidence>
<name>A0A381F5U3_9FLAO</name>
<accession>A0A381F5U3</accession>
<dbReference type="Proteomes" id="UP000255231">
    <property type="component" value="Unassembled WGS sequence"/>
</dbReference>
<evidence type="ECO:0000313" key="4">
    <source>
        <dbReference type="Proteomes" id="UP000185725"/>
    </source>
</evidence>
<gene>
    <name evidence="3" type="ORF">NCTC13560_00280</name>
    <name evidence="2" type="ORF">SAMN05421682_106160</name>
</gene>
<keyword evidence="1" id="KW-0732">Signal</keyword>
<evidence type="ECO:0008006" key="6">
    <source>
        <dbReference type="Google" id="ProtNLM"/>
    </source>
</evidence>
<evidence type="ECO:0000313" key="3">
    <source>
        <dbReference type="EMBL" id="SUX41482.1"/>
    </source>
</evidence>
<protein>
    <recommendedName>
        <fullName evidence="6">DUF4932 domain-containing protein</fullName>
    </recommendedName>
</protein>
<evidence type="ECO:0000256" key="1">
    <source>
        <dbReference type="SAM" id="SignalP"/>
    </source>
</evidence>
<dbReference type="OrthoDB" id="6402335at2"/>
<dbReference type="InterPro" id="IPR032560">
    <property type="entry name" value="DUF4932"/>
</dbReference>
<dbReference type="GeneID" id="303675046"/>
<dbReference type="Pfam" id="PF16286">
    <property type="entry name" value="DUF4932"/>
    <property type="match status" value="1"/>
</dbReference>
<dbReference type="AlphaFoldDB" id="A0A381F5U3"/>
<dbReference type="EMBL" id="FTMF01000006">
    <property type="protein sequence ID" value="SIQ58635.1"/>
    <property type="molecule type" value="Genomic_DNA"/>
</dbReference>
<dbReference type="RefSeq" id="WP_076560933.1">
    <property type="nucleotide sequence ID" value="NZ_CP033929.1"/>
</dbReference>
<dbReference type="Proteomes" id="UP000185725">
    <property type="component" value="Unassembled WGS sequence"/>
</dbReference>
<organism evidence="3 5">
    <name type="scientific">Chryseobacterium indoltheticum</name>
    <dbReference type="NCBI Taxonomy" id="254"/>
    <lineage>
        <taxon>Bacteria</taxon>
        <taxon>Pseudomonadati</taxon>
        <taxon>Bacteroidota</taxon>
        <taxon>Flavobacteriia</taxon>
        <taxon>Flavobacteriales</taxon>
        <taxon>Weeksellaceae</taxon>
        <taxon>Chryseobacterium group</taxon>
        <taxon>Chryseobacterium</taxon>
    </lineage>
</organism>
<evidence type="ECO:0000313" key="2">
    <source>
        <dbReference type="EMBL" id="SIQ58635.1"/>
    </source>
</evidence>
<reference evidence="2 4" key="1">
    <citation type="submission" date="2017-01" db="EMBL/GenBank/DDBJ databases">
        <authorList>
            <person name="Varghese N."/>
            <person name="Submissions S."/>
        </authorList>
    </citation>
    <scope>NUCLEOTIDE SEQUENCE [LARGE SCALE GENOMIC DNA]</scope>
    <source>
        <strain evidence="2 4">ATCC 27950</strain>
    </source>
</reference>
<proteinExistence type="predicted"/>
<keyword evidence="4" id="KW-1185">Reference proteome</keyword>
<reference evidence="3 5" key="2">
    <citation type="submission" date="2018-06" db="EMBL/GenBank/DDBJ databases">
        <authorList>
            <consortium name="Pathogen Informatics"/>
            <person name="Doyle S."/>
        </authorList>
    </citation>
    <scope>NUCLEOTIDE SEQUENCE [LARGE SCALE GENOMIC DNA]</scope>
    <source>
        <strain evidence="3 5">NCTC13560</strain>
    </source>
</reference>